<dbReference type="SMART" id="SM00422">
    <property type="entry name" value="HTH_MERR"/>
    <property type="match status" value="2"/>
</dbReference>
<evidence type="ECO:0000259" key="3">
    <source>
        <dbReference type="PROSITE" id="PS50937"/>
    </source>
</evidence>
<dbReference type="PANTHER" id="PTHR30204:SF93">
    <property type="entry name" value="HTH MERR-TYPE DOMAIN-CONTAINING PROTEIN"/>
    <property type="match status" value="1"/>
</dbReference>
<evidence type="ECO:0000313" key="5">
    <source>
        <dbReference type="Proteomes" id="UP001589716"/>
    </source>
</evidence>
<protein>
    <submittedName>
        <fullName evidence="4">TioE family transcriptional regulator</fullName>
    </submittedName>
</protein>
<feature type="region of interest" description="Disordered" evidence="2">
    <location>
        <begin position="116"/>
        <end position="177"/>
    </location>
</feature>
<dbReference type="PANTHER" id="PTHR30204">
    <property type="entry name" value="REDOX-CYCLING DRUG-SENSING TRANSCRIPTIONAL ACTIVATOR SOXR"/>
    <property type="match status" value="1"/>
</dbReference>
<dbReference type="Gene3D" id="1.10.1660.10">
    <property type="match status" value="2"/>
</dbReference>
<dbReference type="Pfam" id="PF13411">
    <property type="entry name" value="MerR_1"/>
    <property type="match status" value="1"/>
</dbReference>
<dbReference type="Proteomes" id="UP001589716">
    <property type="component" value="Unassembled WGS sequence"/>
</dbReference>
<accession>A0ABV5QZL4</accession>
<dbReference type="EMBL" id="JBHMCT010000020">
    <property type="protein sequence ID" value="MFB9558248.1"/>
    <property type="molecule type" value="Genomic_DNA"/>
</dbReference>
<dbReference type="CDD" id="cd04773">
    <property type="entry name" value="HTH_TioE_rpt2"/>
    <property type="match status" value="1"/>
</dbReference>
<dbReference type="InterPro" id="IPR009061">
    <property type="entry name" value="DNA-bd_dom_put_sf"/>
</dbReference>
<feature type="domain" description="HTH merR-type" evidence="3">
    <location>
        <begin position="175"/>
        <end position="241"/>
    </location>
</feature>
<name>A0ABV5QZL4_9ACTN</name>
<dbReference type="SUPFAM" id="SSF46955">
    <property type="entry name" value="Putative DNA-binding domain"/>
    <property type="match status" value="2"/>
</dbReference>
<gene>
    <name evidence="4" type="ORF">ACFFTP_29190</name>
</gene>
<dbReference type="InterPro" id="IPR000551">
    <property type="entry name" value="MerR-type_HTH_dom"/>
</dbReference>
<reference evidence="4 5" key="1">
    <citation type="submission" date="2024-09" db="EMBL/GenBank/DDBJ databases">
        <authorList>
            <person name="Sun Q."/>
            <person name="Mori K."/>
        </authorList>
    </citation>
    <scope>NUCLEOTIDE SEQUENCE [LARGE SCALE GENOMIC DNA]</scope>
    <source>
        <strain evidence="4 5">JCM 4414</strain>
    </source>
</reference>
<proteinExistence type="predicted"/>
<dbReference type="InterPro" id="IPR047057">
    <property type="entry name" value="MerR_fam"/>
</dbReference>
<evidence type="ECO:0000256" key="2">
    <source>
        <dbReference type="SAM" id="MobiDB-lite"/>
    </source>
</evidence>
<feature type="domain" description="HTH merR-type" evidence="3">
    <location>
        <begin position="16"/>
        <end position="50"/>
    </location>
</feature>
<keyword evidence="5" id="KW-1185">Reference proteome</keyword>
<keyword evidence="1" id="KW-0238">DNA-binding</keyword>
<dbReference type="PROSITE" id="PS50937">
    <property type="entry name" value="HTH_MERR_2"/>
    <property type="match status" value="2"/>
</dbReference>
<evidence type="ECO:0000256" key="1">
    <source>
        <dbReference type="ARBA" id="ARBA00023125"/>
    </source>
</evidence>
<evidence type="ECO:0000313" key="4">
    <source>
        <dbReference type="EMBL" id="MFB9558248.1"/>
    </source>
</evidence>
<feature type="compositionally biased region" description="Gly residues" evidence="2">
    <location>
        <begin position="146"/>
        <end position="168"/>
    </location>
</feature>
<comment type="caution">
    <text evidence="4">The sequence shown here is derived from an EMBL/GenBank/DDBJ whole genome shotgun (WGS) entry which is preliminary data.</text>
</comment>
<dbReference type="Pfam" id="PF00376">
    <property type="entry name" value="MerR"/>
    <property type="match status" value="1"/>
</dbReference>
<sequence length="284" mass="30369">MGHNLQSGERLRPIDLARGHGLSTQAVRNYEEAGILPAAARTPHGYRTYTSLHAAALRAFLALVPGHGHRTAASIMRAVNEGAVDEAFRLIDESHAQLLDDRRTLQAVEKALRDLGPGTLSGQAVESRQAESRAASVSSPTPVTGAGEGPVSGPGPRSGSGSGSGPRSGSGDTFIGPLARKLGIRPATLRKWEGAGLVRPRRDPRTGYRVYDEADVRDARLAHQLRRGGYPLDQIAPLIDRVRAVGGLEPLRTALHDWHGRLTARGRALLTGAAELETYLHRRA</sequence>
<dbReference type="RefSeq" id="WP_345483730.1">
    <property type="nucleotide sequence ID" value="NZ_BAAAWU010000001.1"/>
</dbReference>
<organism evidence="4 5">
    <name type="scientific">Streptomyces roseoviridis</name>
    <dbReference type="NCBI Taxonomy" id="67361"/>
    <lineage>
        <taxon>Bacteria</taxon>
        <taxon>Bacillati</taxon>
        <taxon>Actinomycetota</taxon>
        <taxon>Actinomycetes</taxon>
        <taxon>Kitasatosporales</taxon>
        <taxon>Streptomycetaceae</taxon>
        <taxon>Streptomyces</taxon>
    </lineage>
</organism>